<evidence type="ECO:0000313" key="10">
    <source>
        <dbReference type="EMBL" id="PXW84800.1"/>
    </source>
</evidence>
<keyword evidence="11" id="KW-1185">Reference proteome</keyword>
<evidence type="ECO:0000313" key="11">
    <source>
        <dbReference type="Proteomes" id="UP000247978"/>
    </source>
</evidence>
<keyword evidence="4 7" id="KW-1133">Transmembrane helix</keyword>
<feature type="transmembrane region" description="Helical" evidence="7">
    <location>
        <begin position="20"/>
        <end position="44"/>
    </location>
</feature>
<keyword evidence="3 7" id="KW-0812">Transmembrane</keyword>
<dbReference type="PANTHER" id="PTHR30572">
    <property type="entry name" value="MEMBRANE COMPONENT OF TRANSPORTER-RELATED"/>
    <property type="match status" value="1"/>
</dbReference>
<evidence type="ECO:0000256" key="2">
    <source>
        <dbReference type="ARBA" id="ARBA00022475"/>
    </source>
</evidence>
<reference evidence="10 11" key="1">
    <citation type="submission" date="2018-05" db="EMBL/GenBank/DDBJ databases">
        <title>Genomic Encyclopedia of Type Strains, Phase IV (KMG-IV): sequencing the most valuable type-strain genomes for metagenomic binning, comparative biology and taxonomic classification.</title>
        <authorList>
            <person name="Goeker M."/>
        </authorList>
    </citation>
    <scope>NUCLEOTIDE SEQUENCE [LARGE SCALE GENOMIC DNA]</scope>
    <source>
        <strain evidence="10 11">DSM 28556</strain>
    </source>
</reference>
<feature type="transmembrane region" description="Helical" evidence="7">
    <location>
        <begin position="733"/>
        <end position="766"/>
    </location>
</feature>
<dbReference type="PANTHER" id="PTHR30572:SF4">
    <property type="entry name" value="ABC TRANSPORTER PERMEASE YTRF"/>
    <property type="match status" value="1"/>
</dbReference>
<accession>A0A2V3VT26</accession>
<dbReference type="InterPro" id="IPR050250">
    <property type="entry name" value="Macrolide_Exporter_MacB"/>
</dbReference>
<evidence type="ECO:0000259" key="8">
    <source>
        <dbReference type="Pfam" id="PF02687"/>
    </source>
</evidence>
<feature type="transmembrane region" description="Helical" evidence="7">
    <location>
        <begin position="339"/>
        <end position="369"/>
    </location>
</feature>
<evidence type="ECO:0000256" key="7">
    <source>
        <dbReference type="SAM" id="Phobius"/>
    </source>
</evidence>
<name>A0A2V3VT26_9BACI</name>
<dbReference type="Proteomes" id="UP000247978">
    <property type="component" value="Unassembled WGS sequence"/>
</dbReference>
<feature type="domain" description="MacB-like periplasmic core" evidence="9">
    <location>
        <begin position="19"/>
        <end position="209"/>
    </location>
</feature>
<dbReference type="RefSeq" id="WP_110396481.1">
    <property type="nucleotide sequence ID" value="NZ_JADIJL010000016.1"/>
</dbReference>
<feature type="domain" description="ABC3 transporter permease C-terminal" evidence="8">
    <location>
        <begin position="294"/>
        <end position="419"/>
    </location>
</feature>
<dbReference type="Pfam" id="PF12704">
    <property type="entry name" value="MacB_PCD"/>
    <property type="match status" value="1"/>
</dbReference>
<dbReference type="Pfam" id="PF02687">
    <property type="entry name" value="FtsX"/>
    <property type="match status" value="2"/>
</dbReference>
<dbReference type="EMBL" id="QJJQ01000013">
    <property type="protein sequence ID" value="PXW84800.1"/>
    <property type="molecule type" value="Genomic_DNA"/>
</dbReference>
<evidence type="ECO:0000259" key="9">
    <source>
        <dbReference type="Pfam" id="PF12704"/>
    </source>
</evidence>
<feature type="transmembrane region" description="Helical" evidence="7">
    <location>
        <begin position="389"/>
        <end position="410"/>
    </location>
</feature>
<keyword evidence="5 7" id="KW-0472">Membrane</keyword>
<feature type="transmembrane region" description="Helical" evidence="7">
    <location>
        <begin position="833"/>
        <end position="851"/>
    </location>
</feature>
<evidence type="ECO:0000256" key="1">
    <source>
        <dbReference type="ARBA" id="ARBA00004651"/>
    </source>
</evidence>
<gene>
    <name evidence="10" type="ORF">DFR56_11344</name>
</gene>
<comment type="subcellular location">
    <subcellularLocation>
        <location evidence="1">Cell membrane</location>
        <topology evidence="1">Multi-pass membrane protein</topology>
    </subcellularLocation>
</comment>
<feature type="transmembrane region" description="Helical" evidence="7">
    <location>
        <begin position="787"/>
        <end position="813"/>
    </location>
</feature>
<dbReference type="InterPro" id="IPR025857">
    <property type="entry name" value="MacB_PCD"/>
</dbReference>
<comment type="similarity">
    <text evidence="6">Belongs to the ABC-4 integral membrane protein family.</text>
</comment>
<dbReference type="OrthoDB" id="9793166at2"/>
<evidence type="ECO:0000256" key="6">
    <source>
        <dbReference type="ARBA" id="ARBA00038076"/>
    </source>
</evidence>
<proteinExistence type="inferred from homology"/>
<dbReference type="AlphaFoldDB" id="A0A2V3VT26"/>
<feature type="transmembrane region" description="Helical" evidence="7">
    <location>
        <begin position="288"/>
        <end position="311"/>
    </location>
</feature>
<evidence type="ECO:0000256" key="4">
    <source>
        <dbReference type="ARBA" id="ARBA00022989"/>
    </source>
</evidence>
<organism evidence="10 11">
    <name type="scientific">Pseudogracilibacillus auburnensis</name>
    <dbReference type="NCBI Taxonomy" id="1494959"/>
    <lineage>
        <taxon>Bacteria</taxon>
        <taxon>Bacillati</taxon>
        <taxon>Bacillota</taxon>
        <taxon>Bacilli</taxon>
        <taxon>Bacillales</taxon>
        <taxon>Bacillaceae</taxon>
        <taxon>Pseudogracilibacillus</taxon>
    </lineage>
</organism>
<dbReference type="InterPro" id="IPR003838">
    <property type="entry name" value="ABC3_permease_C"/>
</dbReference>
<protein>
    <submittedName>
        <fullName evidence="10">Putative ABC transport system permease protein</fullName>
    </submittedName>
</protein>
<evidence type="ECO:0000256" key="5">
    <source>
        <dbReference type="ARBA" id="ARBA00023136"/>
    </source>
</evidence>
<dbReference type="GO" id="GO:0022857">
    <property type="term" value="F:transmembrane transporter activity"/>
    <property type="evidence" value="ECO:0007669"/>
    <property type="project" value="TreeGrafter"/>
</dbReference>
<dbReference type="GO" id="GO:0005886">
    <property type="term" value="C:plasma membrane"/>
    <property type="evidence" value="ECO:0007669"/>
    <property type="project" value="UniProtKB-SubCell"/>
</dbReference>
<comment type="caution">
    <text evidence="10">The sequence shown here is derived from an EMBL/GenBank/DDBJ whole genome shotgun (WGS) entry which is preliminary data.</text>
</comment>
<feature type="domain" description="ABC3 transporter permease C-terminal" evidence="8">
    <location>
        <begin position="744"/>
        <end position="860"/>
    </location>
</feature>
<sequence>MNIVRKLTLRHMKENKRRTFVTIIGVIISVAMLTAVSTLAASFIEGMKRQTIAEQGEWHVLYRDVNKDQIEAIEQDKTTKDVLLSQDLGFSMLEGSENEQKPYVFIKAYNEKGFSNFPIELIDGRFPKSEDEIVISETIMKDANVQLKIDDKLKLGIGDRIPLDDDYGTEPLDQSVSLAYSYDTNELVEELEVHSNQAFTIVGIMERPNWEPVWSPGFTVLTYLDESVLEAGHTVNASVSWKKVNKAQKNYAAELANKLKLTAFSSEDFNQTLLRYYGVFSDDLRKTLFTFSAIIMAIIIIGSVSLIYNAFAISVSERSRHLGMLSSVGATKKQKRNSVYFEGFIIGIISIPIGVVSGITGIGITLMFINEILEKAMLGITGSLPLIVTPLSVIVACLVSILTIFMSTYIPARRASKITAIDAIRQAEDIKLTGKKVKTNRLVRKLFGMEAEIGLKNLKRNKRRYVATILSLVISIILFLSVTYFTDSLKQVNNMTTDHLNFDIVIHQGGQTDEQWNRLVEKTIALDTVTDYSKSNIFNVYTWLGKSEIPSEMQEITYTNEQDEHQLYVEIITLNDEKLKEFADEVGVDFQELQSQDILNGIAINKTSFGIDNKYYELQPLKKPAGESIKLFGDNDEEEFYIDSINIMTDTEALPVGVVLDNGLKVIVSEQTLKEVTSNIASGDNDQFFDFYESNLYLKSSDPIKTGKEIDDIREVAIAATNFHEVKQQDEQLILLLSVFTYGFITLITLISVANIFNTISTSIALRKREFAMLKSMGMTPKGFNRMINYESVFYGMKALLYGLPISIGLMYLMHRTLGSSFHSTFTLPWGSLLFVTFAIFLIVGSAMLYASSKVKKENIIDSLKQESI</sequence>
<feature type="transmembrane region" description="Helical" evidence="7">
    <location>
        <begin position="465"/>
        <end position="485"/>
    </location>
</feature>
<keyword evidence="2" id="KW-1003">Cell membrane</keyword>
<evidence type="ECO:0000256" key="3">
    <source>
        <dbReference type="ARBA" id="ARBA00022692"/>
    </source>
</evidence>